<feature type="compositionally biased region" description="Basic and acidic residues" evidence="1">
    <location>
        <begin position="149"/>
        <end position="181"/>
    </location>
</feature>
<evidence type="ECO:0000313" key="3">
    <source>
        <dbReference type="Proteomes" id="UP000663843"/>
    </source>
</evidence>
<organism evidence="2 3">
    <name type="scientific">Rhizoctonia solani</name>
    <dbReference type="NCBI Taxonomy" id="456999"/>
    <lineage>
        <taxon>Eukaryota</taxon>
        <taxon>Fungi</taxon>
        <taxon>Dikarya</taxon>
        <taxon>Basidiomycota</taxon>
        <taxon>Agaricomycotina</taxon>
        <taxon>Agaricomycetes</taxon>
        <taxon>Cantharellales</taxon>
        <taxon>Ceratobasidiaceae</taxon>
        <taxon>Rhizoctonia</taxon>
    </lineage>
</organism>
<gene>
    <name evidence="2" type="ORF">RDB_LOCUS70808</name>
</gene>
<accession>A0A8H2XWH8</accession>
<feature type="region of interest" description="Disordered" evidence="1">
    <location>
        <begin position="111"/>
        <end position="187"/>
    </location>
</feature>
<proteinExistence type="predicted"/>
<dbReference type="AlphaFoldDB" id="A0A8H2XWH8"/>
<comment type="caution">
    <text evidence="2">The sequence shown here is derived from an EMBL/GenBank/DDBJ whole genome shotgun (WGS) entry which is preliminary data.</text>
</comment>
<protein>
    <submittedName>
        <fullName evidence="2">Uncharacterized protein</fullName>
    </submittedName>
</protein>
<sequence length="187" mass="21353">MVSHAGFYVTPEDWADWVRPRCPPVPPPGVADAEWLIEEALREQGVEKYFAVTSVPTPPSGSEKCKNAVMTYRLHSEKRKYIAPRARVDSNGPEVMQRLIRLKASEWRTHWHNGQSRDPPYEAEFLKPKPTKNKKHSDGTQKKGTKTKKQVDNDQTEKVDADRKSRARVRFGDEVQDEREPSGSQAS</sequence>
<dbReference type="EMBL" id="CAJMWT010002236">
    <property type="protein sequence ID" value="CAE6436827.1"/>
    <property type="molecule type" value="Genomic_DNA"/>
</dbReference>
<name>A0A8H2XWH8_9AGAM</name>
<reference evidence="2" key="1">
    <citation type="submission" date="2021-01" db="EMBL/GenBank/DDBJ databases">
        <authorList>
            <person name="Kaushik A."/>
        </authorList>
    </citation>
    <scope>NUCLEOTIDE SEQUENCE</scope>
    <source>
        <strain evidence="2">AG2-2IIIB</strain>
    </source>
</reference>
<dbReference type="Proteomes" id="UP000663843">
    <property type="component" value="Unassembled WGS sequence"/>
</dbReference>
<evidence type="ECO:0000313" key="2">
    <source>
        <dbReference type="EMBL" id="CAE6436827.1"/>
    </source>
</evidence>
<evidence type="ECO:0000256" key="1">
    <source>
        <dbReference type="SAM" id="MobiDB-lite"/>
    </source>
</evidence>